<evidence type="ECO:0000256" key="1">
    <source>
        <dbReference type="SAM" id="SignalP"/>
    </source>
</evidence>
<keyword evidence="3" id="KW-1185">Reference proteome</keyword>
<protein>
    <submittedName>
        <fullName evidence="2">Uncharacterized protein</fullName>
    </submittedName>
</protein>
<sequence>MKISTSFRHRAFVLSAVFVTLLVFSCSGDKSTDIGDGETPDLSNPDSLLRFLAKSYADKDLDGYDVCLDESFLFIFTDDIADLLGLPVSEPWWGKTEDLNSTRMMFDDPSVESVMFAYEVVGEWVDTTVVRPDTSFSGFFRRIDPLIEVVTATENPEDPELVFRVDGSWLDVMVVPDRFWEGHWCILSIQEVEKQPFKALPASASAGTEPGTWGAIKSMWH</sequence>
<dbReference type="EMBL" id="JBHPEI010000049">
    <property type="protein sequence ID" value="MFC1799969.1"/>
    <property type="molecule type" value="Genomic_DNA"/>
</dbReference>
<keyword evidence="1" id="KW-0732">Signal</keyword>
<feature type="chain" id="PRO_5047538569" evidence="1">
    <location>
        <begin position="26"/>
        <end position="221"/>
    </location>
</feature>
<gene>
    <name evidence="2" type="ORF">ACFL2Z_03555</name>
</gene>
<name>A0ABV6YQ06_UNCEI</name>
<proteinExistence type="predicted"/>
<feature type="signal peptide" evidence="1">
    <location>
        <begin position="1"/>
        <end position="25"/>
    </location>
</feature>
<dbReference type="PROSITE" id="PS51257">
    <property type="entry name" value="PROKAR_LIPOPROTEIN"/>
    <property type="match status" value="1"/>
</dbReference>
<evidence type="ECO:0000313" key="3">
    <source>
        <dbReference type="Proteomes" id="UP001594288"/>
    </source>
</evidence>
<dbReference type="Proteomes" id="UP001594288">
    <property type="component" value="Unassembled WGS sequence"/>
</dbReference>
<accession>A0ABV6YQ06</accession>
<reference evidence="2 3" key="1">
    <citation type="submission" date="2024-09" db="EMBL/GenBank/DDBJ databases">
        <authorList>
            <person name="D'Angelo T."/>
        </authorList>
    </citation>
    <scope>NUCLEOTIDE SEQUENCE [LARGE SCALE GENOMIC DNA]</scope>
    <source>
        <strain evidence="2">SAG AM-311-F02</strain>
    </source>
</reference>
<comment type="caution">
    <text evidence="2">The sequence shown here is derived from an EMBL/GenBank/DDBJ whole genome shotgun (WGS) entry which is preliminary data.</text>
</comment>
<organism evidence="2 3">
    <name type="scientific">Eiseniibacteriota bacterium</name>
    <dbReference type="NCBI Taxonomy" id="2212470"/>
    <lineage>
        <taxon>Bacteria</taxon>
        <taxon>Candidatus Eiseniibacteriota</taxon>
    </lineage>
</organism>
<evidence type="ECO:0000313" key="2">
    <source>
        <dbReference type="EMBL" id="MFC1799969.1"/>
    </source>
</evidence>